<gene>
    <name evidence="1" type="primary">Necator_chrX.g26397</name>
    <name evidence="1" type="ORF">RB195_026230</name>
</gene>
<reference evidence="1 2" key="1">
    <citation type="submission" date="2023-08" db="EMBL/GenBank/DDBJ databases">
        <title>A Necator americanus chromosomal reference genome.</title>
        <authorList>
            <person name="Ilik V."/>
            <person name="Petrzelkova K.J."/>
            <person name="Pardy F."/>
            <person name="Fuh T."/>
            <person name="Niatou-Singa F.S."/>
            <person name="Gouil Q."/>
            <person name="Baker L."/>
            <person name="Ritchie M.E."/>
            <person name="Jex A.R."/>
            <person name="Gazzola D."/>
            <person name="Li H."/>
            <person name="Toshio Fujiwara R."/>
            <person name="Zhan B."/>
            <person name="Aroian R.V."/>
            <person name="Pafco B."/>
            <person name="Schwarz E.M."/>
        </authorList>
    </citation>
    <scope>NUCLEOTIDE SEQUENCE [LARGE SCALE GENOMIC DNA]</scope>
    <source>
        <strain evidence="1 2">Aroian</strain>
        <tissue evidence="1">Whole animal</tissue>
    </source>
</reference>
<protein>
    <submittedName>
        <fullName evidence="1">Uncharacterized protein</fullName>
    </submittedName>
</protein>
<sequence length="72" mass="8275">MVLLLTFICAKVSRRIMGSKIFDSVKIRNQQFKKEAKIFVFEIGARRKNKQRLAINRGCGAEDSDNQASSRR</sequence>
<comment type="caution">
    <text evidence="1">The sequence shown here is derived from an EMBL/GenBank/DDBJ whole genome shotgun (WGS) entry which is preliminary data.</text>
</comment>
<evidence type="ECO:0000313" key="2">
    <source>
        <dbReference type="Proteomes" id="UP001303046"/>
    </source>
</evidence>
<accession>A0ABR1EWG5</accession>
<dbReference type="EMBL" id="JAVFWL010000006">
    <property type="protein sequence ID" value="KAK6766830.1"/>
    <property type="molecule type" value="Genomic_DNA"/>
</dbReference>
<proteinExistence type="predicted"/>
<name>A0ABR1EWG5_NECAM</name>
<organism evidence="1 2">
    <name type="scientific">Necator americanus</name>
    <name type="common">Human hookworm</name>
    <dbReference type="NCBI Taxonomy" id="51031"/>
    <lineage>
        <taxon>Eukaryota</taxon>
        <taxon>Metazoa</taxon>
        <taxon>Ecdysozoa</taxon>
        <taxon>Nematoda</taxon>
        <taxon>Chromadorea</taxon>
        <taxon>Rhabditida</taxon>
        <taxon>Rhabditina</taxon>
        <taxon>Rhabditomorpha</taxon>
        <taxon>Strongyloidea</taxon>
        <taxon>Ancylostomatidae</taxon>
        <taxon>Bunostominae</taxon>
        <taxon>Necator</taxon>
    </lineage>
</organism>
<keyword evidence="2" id="KW-1185">Reference proteome</keyword>
<evidence type="ECO:0000313" key="1">
    <source>
        <dbReference type="EMBL" id="KAK6766830.1"/>
    </source>
</evidence>
<dbReference type="Proteomes" id="UP001303046">
    <property type="component" value="Unassembled WGS sequence"/>
</dbReference>